<dbReference type="GO" id="GO:0046872">
    <property type="term" value="F:metal ion binding"/>
    <property type="evidence" value="ECO:0007669"/>
    <property type="project" value="UniProtKB-KW"/>
</dbReference>
<dbReference type="InterPro" id="IPR007197">
    <property type="entry name" value="rSAM"/>
</dbReference>
<evidence type="ECO:0000313" key="9">
    <source>
        <dbReference type="Proteomes" id="UP000270205"/>
    </source>
</evidence>
<protein>
    <submittedName>
        <fullName evidence="8">Anaerobic sulfatase-maturating enzyme homolog YdeM</fullName>
    </submittedName>
</protein>
<dbReference type="SFLD" id="SFLDG01067">
    <property type="entry name" value="SPASM/twitch_domain_containing"/>
    <property type="match status" value="1"/>
</dbReference>
<evidence type="ECO:0000256" key="3">
    <source>
        <dbReference type="ARBA" id="ARBA00022723"/>
    </source>
</evidence>
<keyword evidence="5" id="KW-0411">Iron-sulfur</keyword>
<dbReference type="AlphaFoldDB" id="A0A7Z9CG61"/>
<dbReference type="GO" id="GO:0051536">
    <property type="term" value="F:iron-sulfur cluster binding"/>
    <property type="evidence" value="ECO:0007669"/>
    <property type="project" value="UniProtKB-KW"/>
</dbReference>
<evidence type="ECO:0000256" key="1">
    <source>
        <dbReference type="ARBA" id="ARBA00001966"/>
    </source>
</evidence>
<dbReference type="InterPro" id="IPR058240">
    <property type="entry name" value="rSAM_sf"/>
</dbReference>
<dbReference type="PANTHER" id="PTHR43273:SF3">
    <property type="entry name" value="ANAEROBIC SULFATASE-MATURATING ENZYME HOMOLOG ASLB-RELATED"/>
    <property type="match status" value="1"/>
</dbReference>
<reference evidence="8 9" key="1">
    <citation type="submission" date="2018-11" db="EMBL/GenBank/DDBJ databases">
        <authorList>
            <consortium name="Pathogen Informatics"/>
        </authorList>
    </citation>
    <scope>NUCLEOTIDE SEQUENCE [LARGE SCALE GENOMIC DNA]</scope>
    <source>
        <strain evidence="8 9">NCTC12929</strain>
    </source>
</reference>
<accession>A0A7Z9CG61</accession>
<dbReference type="Gene3D" id="3.20.20.70">
    <property type="entry name" value="Aldolase class I"/>
    <property type="match status" value="1"/>
</dbReference>
<evidence type="ECO:0000313" key="8">
    <source>
        <dbReference type="EMBL" id="VDH03006.1"/>
    </source>
</evidence>
<keyword evidence="4" id="KW-0408">Iron</keyword>
<dbReference type="UniPathway" id="UPA00782"/>
<proteinExistence type="inferred from homology"/>
<organism evidence="8 9">
    <name type="scientific">Bergeyella zoohelcum</name>
    <dbReference type="NCBI Taxonomy" id="1015"/>
    <lineage>
        <taxon>Bacteria</taxon>
        <taxon>Pseudomonadati</taxon>
        <taxon>Bacteroidota</taxon>
        <taxon>Flavobacteriia</taxon>
        <taxon>Flavobacteriales</taxon>
        <taxon>Weeksellaceae</taxon>
        <taxon>Bergeyella</taxon>
    </lineage>
</organism>
<dbReference type="InterPro" id="IPR023885">
    <property type="entry name" value="4Fe4S-binding_SPASM_dom"/>
</dbReference>
<evidence type="ECO:0000256" key="2">
    <source>
        <dbReference type="ARBA" id="ARBA00022691"/>
    </source>
</evidence>
<dbReference type="PANTHER" id="PTHR43273">
    <property type="entry name" value="ANAEROBIC SULFATASE-MATURATING ENZYME HOMOLOG ASLB-RELATED"/>
    <property type="match status" value="1"/>
</dbReference>
<evidence type="ECO:0000256" key="4">
    <source>
        <dbReference type="ARBA" id="ARBA00023004"/>
    </source>
</evidence>
<gene>
    <name evidence="8" type="primary">ydeM</name>
    <name evidence="8" type="ORF">NCTC12929_00373</name>
</gene>
<name>A0A7Z9CG61_9FLAO</name>
<comment type="similarity">
    <text evidence="6">Belongs to the radical SAM superfamily. Anaerobic sulfatase-maturating enzyme family.</text>
</comment>
<dbReference type="SFLD" id="SFLDS00029">
    <property type="entry name" value="Radical_SAM"/>
    <property type="match status" value="1"/>
</dbReference>
<dbReference type="CDD" id="cd01335">
    <property type="entry name" value="Radical_SAM"/>
    <property type="match status" value="1"/>
</dbReference>
<dbReference type="PROSITE" id="PS51918">
    <property type="entry name" value="RADICAL_SAM"/>
    <property type="match status" value="1"/>
</dbReference>
<comment type="caution">
    <text evidence="8">The sequence shown here is derived from an EMBL/GenBank/DDBJ whole genome shotgun (WGS) entry which is preliminary data.</text>
</comment>
<dbReference type="Pfam" id="PF04055">
    <property type="entry name" value="Radical_SAM"/>
    <property type="match status" value="1"/>
</dbReference>
<dbReference type="SUPFAM" id="SSF102114">
    <property type="entry name" value="Radical SAM enzymes"/>
    <property type="match status" value="1"/>
</dbReference>
<dbReference type="Proteomes" id="UP000270205">
    <property type="component" value="Unassembled WGS sequence"/>
</dbReference>
<dbReference type="NCBIfam" id="TIGR04085">
    <property type="entry name" value="rSAM_more_4Fe4S"/>
    <property type="match status" value="1"/>
</dbReference>
<dbReference type="GO" id="GO:0016491">
    <property type="term" value="F:oxidoreductase activity"/>
    <property type="evidence" value="ECO:0007669"/>
    <property type="project" value="InterPro"/>
</dbReference>
<feature type="domain" description="Radical SAM core" evidence="7">
    <location>
        <begin position="84"/>
        <end position="318"/>
    </location>
</feature>
<dbReference type="RefSeq" id="WP_260391274.1">
    <property type="nucleotide sequence ID" value="NZ_UYIV01000001.1"/>
</dbReference>
<evidence type="ECO:0000259" key="7">
    <source>
        <dbReference type="PROSITE" id="PS51918"/>
    </source>
</evidence>
<sequence>MKYSQFNTMLPYDGGYALYNSFENKVIFLEYELKEILHAAVQEGIESLATVHPEFYAYLVQENFLVENDVDEIQKVKDISIKVDNNHRMFFLTINPTMNCNFKCWYCYETHIKDSKFEVSDSIKKFISHQTSQPEMETFTLSFFGGEPLLYFKKDVVPILDHAVEECTKNNISLHISFTTNGYLIDEYFIEYFVKKNLHIGLQITFDGYGEEHDKVRFVNQKKGSYKEIVRNIKKLLEYSHFFVRARINYTNENLQNCHKIIEDFNTVPREIRENNLLFDFHRVWQNDQLDNLSEVLKDNESRMREQGFKTSATYSPNNVQDSCYADKRNSVTVNYNGDLYKCTARDFLPENRVGFLSEEGELIWENNSLERRMQSKFNNAPCLKCKILPLCNGGCSQHAIEHLEIGDEYCVYHGDENEKDKVILTKIEEIVDAH</sequence>
<keyword evidence="3" id="KW-0479">Metal-binding</keyword>
<dbReference type="EMBL" id="UYIV01000001">
    <property type="protein sequence ID" value="VDH03006.1"/>
    <property type="molecule type" value="Genomic_DNA"/>
</dbReference>
<dbReference type="InterPro" id="IPR023867">
    <property type="entry name" value="Sulphatase_maturase_rSAM"/>
</dbReference>
<dbReference type="InterPro" id="IPR013785">
    <property type="entry name" value="Aldolase_TIM"/>
</dbReference>
<keyword evidence="2" id="KW-0949">S-adenosyl-L-methionine</keyword>
<evidence type="ECO:0000256" key="6">
    <source>
        <dbReference type="ARBA" id="ARBA00023601"/>
    </source>
</evidence>
<comment type="cofactor">
    <cofactor evidence="1">
        <name>[4Fe-4S] cluster</name>
        <dbReference type="ChEBI" id="CHEBI:49883"/>
    </cofactor>
</comment>
<evidence type="ECO:0000256" key="5">
    <source>
        <dbReference type="ARBA" id="ARBA00023014"/>
    </source>
</evidence>